<accession>A0A9W7FKL9</accession>
<gene>
    <name evidence="1" type="ORF">TrLO_g4811</name>
</gene>
<name>A0A9W7FKL9_9STRA</name>
<proteinExistence type="predicted"/>
<evidence type="ECO:0000313" key="1">
    <source>
        <dbReference type="EMBL" id="GMI14304.1"/>
    </source>
</evidence>
<comment type="caution">
    <text evidence="1">The sequence shown here is derived from an EMBL/GenBank/DDBJ whole genome shotgun (WGS) entry which is preliminary data.</text>
</comment>
<dbReference type="AlphaFoldDB" id="A0A9W7FKL9"/>
<sequence length="67" mass="7579">MLQPQKPRRFSIASDCPEKGKVELIIANQEDREVDVPAILRQGEDKVIRSAVFSKLIQEIDKDSKGN</sequence>
<dbReference type="EMBL" id="BRXW01000210">
    <property type="protein sequence ID" value="GMI14304.1"/>
    <property type="molecule type" value="Genomic_DNA"/>
</dbReference>
<reference evidence="2" key="1">
    <citation type="journal article" date="2023" name="Commun. Biol.">
        <title>Genome analysis of Parmales, the sister group of diatoms, reveals the evolutionary specialization of diatoms from phago-mixotrophs to photoautotrophs.</title>
        <authorList>
            <person name="Ban H."/>
            <person name="Sato S."/>
            <person name="Yoshikawa S."/>
            <person name="Yamada K."/>
            <person name="Nakamura Y."/>
            <person name="Ichinomiya M."/>
            <person name="Sato N."/>
            <person name="Blanc-Mathieu R."/>
            <person name="Endo H."/>
            <person name="Kuwata A."/>
            <person name="Ogata H."/>
        </authorList>
    </citation>
    <scope>NUCLEOTIDE SEQUENCE [LARGE SCALE GENOMIC DNA]</scope>
    <source>
        <strain evidence="2">NIES 3700</strain>
    </source>
</reference>
<keyword evidence="2" id="KW-1185">Reference proteome</keyword>
<protein>
    <submittedName>
        <fullName evidence="1">Uncharacterized protein</fullName>
    </submittedName>
</protein>
<evidence type="ECO:0000313" key="2">
    <source>
        <dbReference type="Proteomes" id="UP001165122"/>
    </source>
</evidence>
<organism evidence="1 2">
    <name type="scientific">Triparma laevis f. longispina</name>
    <dbReference type="NCBI Taxonomy" id="1714387"/>
    <lineage>
        <taxon>Eukaryota</taxon>
        <taxon>Sar</taxon>
        <taxon>Stramenopiles</taxon>
        <taxon>Ochrophyta</taxon>
        <taxon>Bolidophyceae</taxon>
        <taxon>Parmales</taxon>
        <taxon>Triparmaceae</taxon>
        <taxon>Triparma</taxon>
    </lineage>
</organism>
<dbReference type="Proteomes" id="UP001165122">
    <property type="component" value="Unassembled WGS sequence"/>
</dbReference>